<accession>A0A168N2R3</accession>
<dbReference type="PROSITE" id="PS51409">
    <property type="entry name" value="ARGINASE_2"/>
    <property type="match status" value="1"/>
</dbReference>
<evidence type="ECO:0000256" key="4">
    <source>
        <dbReference type="PROSITE-ProRule" id="PRU00742"/>
    </source>
</evidence>
<keyword evidence="7" id="KW-1185">Reference proteome</keyword>
<dbReference type="PANTHER" id="PTHR43782:SF3">
    <property type="entry name" value="ARGINASE"/>
    <property type="match status" value="1"/>
</dbReference>
<evidence type="ECO:0008006" key="8">
    <source>
        <dbReference type="Google" id="ProtNLM"/>
    </source>
</evidence>
<evidence type="ECO:0000256" key="1">
    <source>
        <dbReference type="ARBA" id="ARBA00022723"/>
    </source>
</evidence>
<dbReference type="STRING" id="4829.A0A168N2R3"/>
<evidence type="ECO:0000256" key="2">
    <source>
        <dbReference type="ARBA" id="ARBA00022801"/>
    </source>
</evidence>
<dbReference type="PRINTS" id="PR00116">
    <property type="entry name" value="ARGINASE"/>
</dbReference>
<dbReference type="GO" id="GO:0005634">
    <property type="term" value="C:nucleus"/>
    <property type="evidence" value="ECO:0007669"/>
    <property type="project" value="TreeGrafter"/>
</dbReference>
<dbReference type="InParanoid" id="A0A168N2R3"/>
<evidence type="ECO:0000313" key="7">
    <source>
        <dbReference type="Proteomes" id="UP000078561"/>
    </source>
</evidence>
<keyword evidence="2 5" id="KW-0378">Hydrolase</keyword>
<dbReference type="OrthoDB" id="9992747at2759"/>
<dbReference type="Proteomes" id="UP000078561">
    <property type="component" value="Unassembled WGS sequence"/>
</dbReference>
<comment type="similarity">
    <text evidence="4 5">Belongs to the arginase family.</text>
</comment>
<dbReference type="Pfam" id="PF00491">
    <property type="entry name" value="Arginase"/>
    <property type="match status" value="1"/>
</dbReference>
<protein>
    <recommendedName>
        <fullName evidence="8">Arginase</fullName>
    </recommendedName>
</protein>
<dbReference type="GO" id="GO:0030145">
    <property type="term" value="F:manganese ion binding"/>
    <property type="evidence" value="ECO:0007669"/>
    <property type="project" value="TreeGrafter"/>
</dbReference>
<dbReference type="EMBL" id="LT552960">
    <property type="protein sequence ID" value="SAL99689.1"/>
    <property type="molecule type" value="Genomic_DNA"/>
</dbReference>
<dbReference type="AlphaFoldDB" id="A0A168N2R3"/>
<dbReference type="GO" id="GO:0004053">
    <property type="term" value="F:arginase activity"/>
    <property type="evidence" value="ECO:0007669"/>
    <property type="project" value="UniProtKB-ARBA"/>
</dbReference>
<sequence length="141" mass="15392">MVKPERLTYIGLRDVDDGEKKILKDLGIKAFSMHHVDKYGIGKVVEMALDAVNPNRDRPIHLSFDVDALDPSVAPSTGTPVRGGLSFREGHYICEHLCETGLLVAADIVEVNPALEDEESAFRTVQVACSLARCCLGESLL</sequence>
<name>A0A168N2R3_ABSGL</name>
<dbReference type="PROSITE" id="PS01053">
    <property type="entry name" value="ARGINASE_1"/>
    <property type="match status" value="1"/>
</dbReference>
<reference evidence="6" key="1">
    <citation type="submission" date="2016-04" db="EMBL/GenBank/DDBJ databases">
        <authorList>
            <person name="Evans L.H."/>
            <person name="Alamgir A."/>
            <person name="Owens N."/>
            <person name="Weber N.D."/>
            <person name="Virtaneva K."/>
            <person name="Barbian K."/>
            <person name="Babar A."/>
            <person name="Rosenke K."/>
        </authorList>
    </citation>
    <scope>NUCLEOTIDE SEQUENCE [LARGE SCALE GENOMIC DNA]</scope>
    <source>
        <strain evidence="6">CBS 101.48</strain>
    </source>
</reference>
<evidence type="ECO:0000256" key="5">
    <source>
        <dbReference type="RuleBase" id="RU003684"/>
    </source>
</evidence>
<evidence type="ECO:0000256" key="3">
    <source>
        <dbReference type="ARBA" id="ARBA00023211"/>
    </source>
</evidence>
<keyword evidence="1" id="KW-0479">Metal-binding</keyword>
<gene>
    <name evidence="6" type="primary">ABSGL_05334.1 scaffold 6959</name>
</gene>
<dbReference type="InterPro" id="IPR023696">
    <property type="entry name" value="Ureohydrolase_dom_sf"/>
</dbReference>
<dbReference type="InterPro" id="IPR020855">
    <property type="entry name" value="Ureohydrolase_Mn_BS"/>
</dbReference>
<dbReference type="InterPro" id="IPR006035">
    <property type="entry name" value="Ureohydrolase"/>
</dbReference>
<dbReference type="GO" id="GO:0005829">
    <property type="term" value="C:cytosol"/>
    <property type="evidence" value="ECO:0007669"/>
    <property type="project" value="TreeGrafter"/>
</dbReference>
<proteinExistence type="inferred from homology"/>
<dbReference type="Gene3D" id="3.40.800.10">
    <property type="entry name" value="Ureohydrolase domain"/>
    <property type="match status" value="1"/>
</dbReference>
<keyword evidence="3" id="KW-0464">Manganese</keyword>
<organism evidence="6">
    <name type="scientific">Absidia glauca</name>
    <name type="common">Pin mould</name>
    <dbReference type="NCBI Taxonomy" id="4829"/>
    <lineage>
        <taxon>Eukaryota</taxon>
        <taxon>Fungi</taxon>
        <taxon>Fungi incertae sedis</taxon>
        <taxon>Mucoromycota</taxon>
        <taxon>Mucoromycotina</taxon>
        <taxon>Mucoromycetes</taxon>
        <taxon>Mucorales</taxon>
        <taxon>Cunninghamellaceae</taxon>
        <taxon>Absidia</taxon>
    </lineage>
</organism>
<evidence type="ECO:0000313" key="6">
    <source>
        <dbReference type="EMBL" id="SAL99689.1"/>
    </source>
</evidence>
<dbReference type="PANTHER" id="PTHR43782">
    <property type="entry name" value="ARGINASE"/>
    <property type="match status" value="1"/>
</dbReference>
<dbReference type="SUPFAM" id="SSF52768">
    <property type="entry name" value="Arginase/deacetylase"/>
    <property type="match status" value="1"/>
</dbReference>